<evidence type="ECO:0000313" key="2">
    <source>
        <dbReference type="WBParaSite" id="Minc3s00455g12606"/>
    </source>
</evidence>
<protein>
    <submittedName>
        <fullName evidence="2">Uncharacterized protein</fullName>
    </submittedName>
</protein>
<proteinExistence type="predicted"/>
<sequence length="59" mass="6805">MVQKKYEIFGELGMFPCKPPILIINSKKTIIQKKSLDIQNRNETPLGSLVRIEQTTLPY</sequence>
<name>A0A914LIS3_MELIC</name>
<accession>A0A914LIS3</accession>
<dbReference type="WBParaSite" id="Minc3s00455g12606">
    <property type="protein sequence ID" value="Minc3s00455g12606"/>
    <property type="gene ID" value="Minc3s00455g12606"/>
</dbReference>
<reference evidence="2" key="1">
    <citation type="submission" date="2022-11" db="UniProtKB">
        <authorList>
            <consortium name="WormBaseParasite"/>
        </authorList>
    </citation>
    <scope>IDENTIFICATION</scope>
</reference>
<organism evidence="1 2">
    <name type="scientific">Meloidogyne incognita</name>
    <name type="common">Southern root-knot nematode worm</name>
    <name type="synonym">Oxyuris incognita</name>
    <dbReference type="NCBI Taxonomy" id="6306"/>
    <lineage>
        <taxon>Eukaryota</taxon>
        <taxon>Metazoa</taxon>
        <taxon>Ecdysozoa</taxon>
        <taxon>Nematoda</taxon>
        <taxon>Chromadorea</taxon>
        <taxon>Rhabditida</taxon>
        <taxon>Tylenchina</taxon>
        <taxon>Tylenchomorpha</taxon>
        <taxon>Tylenchoidea</taxon>
        <taxon>Meloidogynidae</taxon>
        <taxon>Meloidogyninae</taxon>
        <taxon>Meloidogyne</taxon>
        <taxon>Meloidogyne incognita group</taxon>
    </lineage>
</organism>
<keyword evidence="1" id="KW-1185">Reference proteome</keyword>
<dbReference type="Proteomes" id="UP000887563">
    <property type="component" value="Unplaced"/>
</dbReference>
<evidence type="ECO:0000313" key="1">
    <source>
        <dbReference type="Proteomes" id="UP000887563"/>
    </source>
</evidence>
<dbReference type="AlphaFoldDB" id="A0A914LIS3"/>